<evidence type="ECO:0000313" key="2">
    <source>
        <dbReference type="Proteomes" id="UP000249499"/>
    </source>
</evidence>
<keyword evidence="2" id="KW-1185">Reference proteome</keyword>
<dbReference type="RefSeq" id="WP_111220250.1">
    <property type="nucleotide sequence ID" value="NZ_CP117255.1"/>
</dbReference>
<gene>
    <name evidence="1" type="ORF">PR017_03205</name>
</gene>
<dbReference type="EMBL" id="CP117255">
    <property type="protein sequence ID" value="WFR96165.1"/>
    <property type="molecule type" value="Genomic_DNA"/>
</dbReference>
<reference evidence="1 2" key="1">
    <citation type="journal article" date="2018" name="Sci. Rep.">
        <title>Rhizobium tumorigenes sp. nov., a novel plant tumorigenic bacterium isolated from cane gall tumors on thornless blackberry.</title>
        <authorList>
            <person name="Kuzmanovi N."/>
            <person name="Smalla K."/>
            <person name="Gronow S."/>
            <person name="PuBawska J."/>
        </authorList>
    </citation>
    <scope>NUCLEOTIDE SEQUENCE [LARGE SCALE GENOMIC DNA]</scope>
    <source>
        <strain evidence="1 2">1078</strain>
    </source>
</reference>
<proteinExistence type="predicted"/>
<sequence length="99" mass="10964">MITWLRSAAIAPGKVPDAFAFVHKAARLIEENHGIRIAISRPLAGNPTRIFWSAQHEDLQAFERDHRAINTDAAFLRLLGEASSCFIAGSTHDEILQTI</sequence>
<dbReference type="KEGG" id="rtu:PR017_03205"/>
<accession>A0AAF1KJE8</accession>
<evidence type="ECO:0000313" key="1">
    <source>
        <dbReference type="EMBL" id="WFR96165.1"/>
    </source>
</evidence>
<dbReference type="AlphaFoldDB" id="A0AAF1KJE8"/>
<reference evidence="2" key="2">
    <citation type="journal article" date="2023" name="MicrobiologyOpen">
        <title>Genomics of the tumorigenes clade of the family Rhizobiaceae and description of Rhizobium rhododendri sp. nov.</title>
        <authorList>
            <person name="Kuzmanovic N."/>
            <person name="diCenzo G.C."/>
            <person name="Bunk B."/>
            <person name="Sproeer C."/>
            <person name="Fruehling A."/>
            <person name="Neumann-Schaal M."/>
            <person name="Overmann J."/>
            <person name="Smalla K."/>
        </authorList>
    </citation>
    <scope>NUCLEOTIDE SEQUENCE [LARGE SCALE GENOMIC DNA]</scope>
    <source>
        <strain evidence="2">1078</strain>
    </source>
</reference>
<protein>
    <submittedName>
        <fullName evidence="1">Uncharacterized protein</fullName>
    </submittedName>
</protein>
<name>A0AAF1KJE8_9HYPH</name>
<organism evidence="1 2">
    <name type="scientific">Rhizobium tumorigenes</name>
    <dbReference type="NCBI Taxonomy" id="2041385"/>
    <lineage>
        <taxon>Bacteria</taxon>
        <taxon>Pseudomonadati</taxon>
        <taxon>Pseudomonadota</taxon>
        <taxon>Alphaproteobacteria</taxon>
        <taxon>Hyphomicrobiales</taxon>
        <taxon>Rhizobiaceae</taxon>
        <taxon>Rhizobium/Agrobacterium group</taxon>
        <taxon>Rhizobium</taxon>
    </lineage>
</organism>
<dbReference type="Proteomes" id="UP000249499">
    <property type="component" value="Chromosome"/>
</dbReference>